<feature type="transmembrane region" description="Helical" evidence="7">
    <location>
        <begin position="166"/>
        <end position="190"/>
    </location>
</feature>
<feature type="transmembrane region" description="Helical" evidence="7">
    <location>
        <begin position="269"/>
        <end position="294"/>
    </location>
</feature>
<feature type="transmembrane region" description="Helical" evidence="7">
    <location>
        <begin position="140"/>
        <end position="160"/>
    </location>
</feature>
<dbReference type="AlphaFoldDB" id="A0A2P8CGT4"/>
<keyword evidence="6 7" id="KW-0472">Membrane</keyword>
<dbReference type="PANTHER" id="PTHR42718:SF47">
    <property type="entry name" value="METHYL VIOLOGEN RESISTANCE PROTEIN SMVA"/>
    <property type="match status" value="1"/>
</dbReference>
<evidence type="ECO:0000256" key="6">
    <source>
        <dbReference type="ARBA" id="ARBA00023136"/>
    </source>
</evidence>
<feature type="transmembrane region" description="Helical" evidence="7">
    <location>
        <begin position="406"/>
        <end position="423"/>
    </location>
</feature>
<feature type="transmembrane region" description="Helical" evidence="7">
    <location>
        <begin position="202"/>
        <end position="221"/>
    </location>
</feature>
<dbReference type="Pfam" id="PF07690">
    <property type="entry name" value="MFS_1"/>
    <property type="match status" value="1"/>
</dbReference>
<feature type="transmembrane region" description="Helical" evidence="7">
    <location>
        <begin position="474"/>
        <end position="493"/>
    </location>
</feature>
<feature type="transmembrane region" description="Helical" evidence="7">
    <location>
        <begin position="107"/>
        <end position="128"/>
    </location>
</feature>
<keyword evidence="10" id="KW-1185">Reference proteome</keyword>
<evidence type="ECO:0000313" key="9">
    <source>
        <dbReference type="EMBL" id="PSK84194.1"/>
    </source>
</evidence>
<organism evidence="9 10">
    <name type="scientific">Murinocardiopsis flavida</name>
    <dbReference type="NCBI Taxonomy" id="645275"/>
    <lineage>
        <taxon>Bacteria</taxon>
        <taxon>Bacillati</taxon>
        <taxon>Actinomycetota</taxon>
        <taxon>Actinomycetes</taxon>
        <taxon>Streptosporangiales</taxon>
        <taxon>Nocardiopsidaceae</taxon>
        <taxon>Murinocardiopsis</taxon>
    </lineage>
</organism>
<reference evidence="9 10" key="1">
    <citation type="submission" date="2018-03" db="EMBL/GenBank/DDBJ databases">
        <title>Genomic Encyclopedia of Archaeal and Bacterial Type Strains, Phase II (KMG-II): from individual species to whole genera.</title>
        <authorList>
            <person name="Goeker M."/>
        </authorList>
    </citation>
    <scope>NUCLEOTIDE SEQUENCE [LARGE SCALE GENOMIC DNA]</scope>
    <source>
        <strain evidence="9 10">DSM 45312</strain>
    </source>
</reference>
<feature type="transmembrane region" description="Helical" evidence="7">
    <location>
        <begin position="82"/>
        <end position="101"/>
    </location>
</feature>
<feature type="domain" description="Major facilitator superfamily (MFS) profile" evidence="8">
    <location>
        <begin position="16"/>
        <end position="498"/>
    </location>
</feature>
<dbReference type="Proteomes" id="UP000240542">
    <property type="component" value="Unassembled WGS sequence"/>
</dbReference>
<keyword evidence="2" id="KW-0813">Transport</keyword>
<evidence type="ECO:0000256" key="3">
    <source>
        <dbReference type="ARBA" id="ARBA00022475"/>
    </source>
</evidence>
<dbReference type="CDD" id="cd17321">
    <property type="entry name" value="MFS_MMR_MDR_like"/>
    <property type="match status" value="1"/>
</dbReference>
<dbReference type="GO" id="GO:0005886">
    <property type="term" value="C:plasma membrane"/>
    <property type="evidence" value="ECO:0007669"/>
    <property type="project" value="UniProtKB-SubCell"/>
</dbReference>
<comment type="caution">
    <text evidence="9">The sequence shown here is derived from an EMBL/GenBank/DDBJ whole genome shotgun (WGS) entry which is preliminary data.</text>
</comment>
<dbReference type="RefSeq" id="WP_106586925.1">
    <property type="nucleotide sequence ID" value="NZ_PYGA01000039.1"/>
</dbReference>
<keyword evidence="4 7" id="KW-0812">Transmembrane</keyword>
<evidence type="ECO:0000256" key="5">
    <source>
        <dbReference type="ARBA" id="ARBA00022989"/>
    </source>
</evidence>
<name>A0A2P8CGT4_9ACTN</name>
<evidence type="ECO:0000313" key="10">
    <source>
        <dbReference type="Proteomes" id="UP000240542"/>
    </source>
</evidence>
<dbReference type="OrthoDB" id="3218509at2"/>
<keyword evidence="3" id="KW-1003">Cell membrane</keyword>
<dbReference type="PROSITE" id="PS50850">
    <property type="entry name" value="MFS"/>
    <property type="match status" value="1"/>
</dbReference>
<dbReference type="PANTHER" id="PTHR42718">
    <property type="entry name" value="MAJOR FACILITATOR SUPERFAMILY MULTIDRUG TRANSPORTER MFSC"/>
    <property type="match status" value="1"/>
</dbReference>
<feature type="transmembrane region" description="Helical" evidence="7">
    <location>
        <begin position="54"/>
        <end position="73"/>
    </location>
</feature>
<evidence type="ECO:0000259" key="8">
    <source>
        <dbReference type="PROSITE" id="PS50850"/>
    </source>
</evidence>
<dbReference type="InterPro" id="IPR020846">
    <property type="entry name" value="MFS_dom"/>
</dbReference>
<sequence length="501" mass="50816">MSIESPPRATARTWCGLLVLLLPALLVSMDISVLFVAAPAITEALQPTSTQWLWAMDIYGFVMAALLITMGALGDRIGRRRLLLIGSVLFGAASAALAFASGPEQLIIARAVLGIGAATLAPSTLSLVREMFADEDQRRTAVGAWTIAFSGGSVVGPIIGGVLLEYFWWGSVFLINIPVMLILLVAVPFLIPESRRPERSSFDIPGAALSLAAVLGVIYAMKHAAEHGIGTVAVGVLLLGLAAAVAFAVRQQRAPHPLIDIGLFRVPAFSASIGAQVVVMMALSGLGVLAFTFMQTVHGLSPLESALWALPTFAGTILGATTASLLAPRLPGIPLLAAGLLVAAAGFALVASVGPGTELWMFIAGYVVLTFGAGISATMAGSLVLTAAPPERAGTVAGTSEAGMELGGSLGIAIFGTVTSAAYQSGIAATAPPGTEPGALETVAGAVAAARRAADPAALLDAAFGAYTDGVTNAALLGAALIAAAATAIAVWGRRPARRDP</sequence>
<feature type="transmembrane region" description="Helical" evidence="7">
    <location>
        <begin position="333"/>
        <end position="353"/>
    </location>
</feature>
<evidence type="ECO:0000256" key="1">
    <source>
        <dbReference type="ARBA" id="ARBA00004651"/>
    </source>
</evidence>
<protein>
    <submittedName>
        <fullName evidence="9">DHA2 family multidrug resistance protein-like MFS transporter</fullName>
    </submittedName>
</protein>
<dbReference type="Gene3D" id="1.20.1720.10">
    <property type="entry name" value="Multidrug resistance protein D"/>
    <property type="match status" value="1"/>
</dbReference>
<dbReference type="InterPro" id="IPR036259">
    <property type="entry name" value="MFS_trans_sf"/>
</dbReference>
<comment type="subcellular location">
    <subcellularLocation>
        <location evidence="1">Cell membrane</location>
        <topology evidence="1">Multi-pass membrane protein</topology>
    </subcellularLocation>
</comment>
<gene>
    <name evidence="9" type="ORF">CLV63_13913</name>
</gene>
<dbReference type="Gene3D" id="1.20.1250.20">
    <property type="entry name" value="MFS general substrate transporter like domains"/>
    <property type="match status" value="1"/>
</dbReference>
<evidence type="ECO:0000256" key="2">
    <source>
        <dbReference type="ARBA" id="ARBA00022448"/>
    </source>
</evidence>
<dbReference type="InterPro" id="IPR011701">
    <property type="entry name" value="MFS"/>
</dbReference>
<dbReference type="EMBL" id="PYGA01000039">
    <property type="protein sequence ID" value="PSK84194.1"/>
    <property type="molecule type" value="Genomic_DNA"/>
</dbReference>
<proteinExistence type="predicted"/>
<dbReference type="SUPFAM" id="SSF103473">
    <property type="entry name" value="MFS general substrate transporter"/>
    <property type="match status" value="1"/>
</dbReference>
<evidence type="ECO:0000256" key="7">
    <source>
        <dbReference type="SAM" id="Phobius"/>
    </source>
</evidence>
<feature type="transmembrane region" description="Helical" evidence="7">
    <location>
        <begin position="306"/>
        <end position="326"/>
    </location>
</feature>
<feature type="transmembrane region" description="Helical" evidence="7">
    <location>
        <begin position="227"/>
        <end position="249"/>
    </location>
</feature>
<accession>A0A2P8CGT4</accession>
<feature type="transmembrane region" description="Helical" evidence="7">
    <location>
        <begin position="359"/>
        <end position="385"/>
    </location>
</feature>
<dbReference type="GO" id="GO:0022857">
    <property type="term" value="F:transmembrane transporter activity"/>
    <property type="evidence" value="ECO:0007669"/>
    <property type="project" value="InterPro"/>
</dbReference>
<keyword evidence="5 7" id="KW-1133">Transmembrane helix</keyword>
<evidence type="ECO:0000256" key="4">
    <source>
        <dbReference type="ARBA" id="ARBA00022692"/>
    </source>
</evidence>